<dbReference type="PANTHER" id="PTHR22891">
    <property type="entry name" value="EUKARYOTIC TRANSLATION INITIATION FACTOR 2C"/>
    <property type="match status" value="1"/>
</dbReference>
<evidence type="ECO:0000259" key="6">
    <source>
        <dbReference type="PROSITE" id="PS50821"/>
    </source>
</evidence>
<dbReference type="CDD" id="cd02846">
    <property type="entry name" value="PAZ_argonaute_like"/>
    <property type="match status" value="1"/>
</dbReference>
<gene>
    <name evidence="8" type="ORF">I3842_14G108200</name>
</gene>
<dbReference type="Pfam" id="PF02170">
    <property type="entry name" value="PAZ"/>
    <property type="match status" value="1"/>
</dbReference>
<feature type="region of interest" description="Disordered" evidence="5">
    <location>
        <begin position="1"/>
        <end position="25"/>
    </location>
</feature>
<dbReference type="SMART" id="SM00949">
    <property type="entry name" value="PAZ"/>
    <property type="match status" value="1"/>
</dbReference>
<dbReference type="SMART" id="SM00950">
    <property type="entry name" value="Piwi"/>
    <property type="match status" value="1"/>
</dbReference>
<dbReference type="EMBL" id="CM031838">
    <property type="protein sequence ID" value="KAG6678975.1"/>
    <property type="molecule type" value="Genomic_DNA"/>
</dbReference>
<dbReference type="InterPro" id="IPR003165">
    <property type="entry name" value="Piwi"/>
</dbReference>
<dbReference type="GO" id="GO:0051607">
    <property type="term" value="P:defense response to virus"/>
    <property type="evidence" value="ECO:0007669"/>
    <property type="project" value="UniProtKB-ARBA"/>
</dbReference>
<evidence type="ECO:0000313" key="9">
    <source>
        <dbReference type="Proteomes" id="UP000811246"/>
    </source>
</evidence>
<dbReference type="InterPro" id="IPR045246">
    <property type="entry name" value="Piwi_ago-like"/>
</dbReference>
<dbReference type="FunFam" id="3.30.420.10:FF:000013">
    <property type="entry name" value="protein argonaute 10-like"/>
    <property type="match status" value="1"/>
</dbReference>
<feature type="domain" description="PAZ" evidence="6">
    <location>
        <begin position="243"/>
        <end position="354"/>
    </location>
</feature>
<accession>A0A922AJT3</accession>
<dbReference type="Pfam" id="PF02171">
    <property type="entry name" value="Piwi"/>
    <property type="match status" value="1"/>
</dbReference>
<feature type="domain" description="Piwi" evidence="7">
    <location>
        <begin position="464"/>
        <end position="776"/>
    </location>
</feature>
<dbReference type="Proteomes" id="UP000811246">
    <property type="component" value="Chromosome 14"/>
</dbReference>
<evidence type="ECO:0000256" key="4">
    <source>
        <dbReference type="ARBA" id="ARBA00023158"/>
    </source>
</evidence>
<comment type="caution">
    <text evidence="8">The sequence shown here is derived from an EMBL/GenBank/DDBJ whole genome shotgun (WGS) entry which is preliminary data.</text>
</comment>
<evidence type="ECO:0000259" key="7">
    <source>
        <dbReference type="PROSITE" id="PS50822"/>
    </source>
</evidence>
<dbReference type="Pfam" id="PF16486">
    <property type="entry name" value="ArgoN"/>
    <property type="match status" value="1"/>
</dbReference>
<keyword evidence="4" id="KW-0943">RNA-mediated gene silencing</keyword>
<dbReference type="AlphaFoldDB" id="A0A922AJT3"/>
<evidence type="ECO:0000256" key="5">
    <source>
        <dbReference type="SAM" id="MobiDB-lite"/>
    </source>
</evidence>
<dbReference type="GO" id="GO:0031047">
    <property type="term" value="P:regulatory ncRNA-mediated gene silencing"/>
    <property type="evidence" value="ECO:0007669"/>
    <property type="project" value="UniProtKB-KW"/>
</dbReference>
<protein>
    <submittedName>
        <fullName evidence="8">Uncharacterized protein</fullName>
    </submittedName>
</protein>
<evidence type="ECO:0000256" key="1">
    <source>
        <dbReference type="ARBA" id="ARBA00008201"/>
    </source>
</evidence>
<dbReference type="GO" id="GO:0003723">
    <property type="term" value="F:RNA binding"/>
    <property type="evidence" value="ECO:0007669"/>
    <property type="project" value="InterPro"/>
</dbReference>
<dbReference type="GO" id="GO:0006417">
    <property type="term" value="P:regulation of translation"/>
    <property type="evidence" value="ECO:0007669"/>
    <property type="project" value="UniProtKB-KW"/>
</dbReference>
<feature type="compositionally biased region" description="Basic and acidic residues" evidence="5">
    <location>
        <begin position="1"/>
        <end position="20"/>
    </location>
</feature>
<sequence>MSRQSAPEKTDAPVLDKPRVATEQNPRQWRLNFNHPATDRACYPPAAAFGELPLPSDRSAHLKVLITPEVTSKKIKRDVIRRLIELYGESHLGGRGPAYDGRNSLYTAGPFPFESMEFVVKLAENDDRAASSSGSVRKERRLFVGIKLTSKADLYHLRNFLCGRQLDAPQETINVLNLVLREAPSQKYTVVGRSFFDPEFGGKGDLGNGLEYWTVYYQSLRPTQMGLSLNIDVSAREFYEPILVTEFVSKHFGFDFSNLLSDVDRLEIKKALRGLKVEHAHCGYNRQYKVTGISTEPASQLTFINLDDKKKSVVQHYRERYNIVLQHELLPALQTGSDHTNPTYLPMEIVAGQRYSRLSERQVITNLLRATCRRPRERENSIKELRVNEEFGVKVKDELVVVDARIRYHDTGREPREQPRMGKWNMMNKPRTFGSPIRSAQSGQIERALMDIHKQFNWHSNFMIRICFLGLKDYSLFTGKIKRICETELGIVSQCCQPMEASKPHNNQYLANVSLKINVKVGGCNSVLDDAIQRNIPLLTDRPTIGKTSIPSIAAVVASMDWPEVTQYRGIFSSQGHNQEIIQDLYKLVQDPQRGLVHEGMIRELLIAFRRSTGLKPHRITFYRDGVGESQISQVLFYEIDAIRNACLSLEEGYLPPITFVVVLKRHHTRLFPINHNDRDQTDRSGNILPGTVIDTKICHPREFDFYLKSHAGILGSSRPIHYHVLYDENRFTADALQMLTNNLCYTYARCTRSVSIVPPAYYAHLAAFRARYYIEGETSDSGSTNGSESRMEFQALPLIKDNVKDVMFYC</sequence>
<evidence type="ECO:0000256" key="2">
    <source>
        <dbReference type="ARBA" id="ARBA00022491"/>
    </source>
</evidence>
<dbReference type="InterPro" id="IPR014811">
    <property type="entry name" value="ArgoL1"/>
</dbReference>
<feature type="region of interest" description="Disordered" evidence="5">
    <location>
        <begin position="413"/>
        <end position="437"/>
    </location>
</feature>
<evidence type="ECO:0000256" key="3">
    <source>
        <dbReference type="ARBA" id="ARBA00022845"/>
    </source>
</evidence>
<organism evidence="8 9">
    <name type="scientific">Carya illinoinensis</name>
    <name type="common">Pecan</name>
    <dbReference type="NCBI Taxonomy" id="32201"/>
    <lineage>
        <taxon>Eukaryota</taxon>
        <taxon>Viridiplantae</taxon>
        <taxon>Streptophyta</taxon>
        <taxon>Embryophyta</taxon>
        <taxon>Tracheophyta</taxon>
        <taxon>Spermatophyta</taxon>
        <taxon>Magnoliopsida</taxon>
        <taxon>eudicotyledons</taxon>
        <taxon>Gunneridae</taxon>
        <taxon>Pentapetalae</taxon>
        <taxon>rosids</taxon>
        <taxon>fabids</taxon>
        <taxon>Fagales</taxon>
        <taxon>Juglandaceae</taxon>
        <taxon>Carya</taxon>
    </lineage>
</organism>
<proteinExistence type="inferred from homology"/>
<reference evidence="8" key="1">
    <citation type="submission" date="2021-01" db="EMBL/GenBank/DDBJ databases">
        <authorList>
            <person name="Lovell J.T."/>
            <person name="Bentley N."/>
            <person name="Bhattarai G."/>
            <person name="Jenkins J.W."/>
            <person name="Sreedasyam A."/>
            <person name="Alarcon Y."/>
            <person name="Bock C."/>
            <person name="Boston L."/>
            <person name="Carlson J."/>
            <person name="Cervantes K."/>
            <person name="Clermont K."/>
            <person name="Krom N."/>
            <person name="Kubenka K."/>
            <person name="Mamidi S."/>
            <person name="Mattison C."/>
            <person name="Monteros M."/>
            <person name="Pisani C."/>
            <person name="Plott C."/>
            <person name="Rajasekar S."/>
            <person name="Rhein H.S."/>
            <person name="Rohla C."/>
            <person name="Song M."/>
            <person name="Hilaire R.S."/>
            <person name="Shu S."/>
            <person name="Wells L."/>
            <person name="Wang X."/>
            <person name="Webber J."/>
            <person name="Heerema R.J."/>
            <person name="Klein P."/>
            <person name="Conner P."/>
            <person name="Grauke L."/>
            <person name="Grimwood J."/>
            <person name="Schmutz J."/>
            <person name="Randall J.J."/>
        </authorList>
    </citation>
    <scope>NUCLEOTIDE SEQUENCE</scope>
    <source>
        <tissue evidence="8">Leaf</tissue>
    </source>
</reference>
<comment type="similarity">
    <text evidence="1">Belongs to the argonaute family. Ago subfamily.</text>
</comment>
<dbReference type="Pfam" id="PF08699">
    <property type="entry name" value="ArgoL1"/>
    <property type="match status" value="1"/>
</dbReference>
<keyword evidence="2" id="KW-0678">Repressor</keyword>
<dbReference type="PROSITE" id="PS50821">
    <property type="entry name" value="PAZ"/>
    <property type="match status" value="1"/>
</dbReference>
<keyword evidence="3" id="KW-0810">Translation regulation</keyword>
<dbReference type="InterPro" id="IPR003100">
    <property type="entry name" value="PAZ_dom"/>
</dbReference>
<dbReference type="PROSITE" id="PS50822">
    <property type="entry name" value="PIWI"/>
    <property type="match status" value="1"/>
</dbReference>
<name>A0A922AJT3_CARIL</name>
<dbReference type="SMART" id="SM01163">
    <property type="entry name" value="DUF1785"/>
    <property type="match status" value="1"/>
</dbReference>
<dbReference type="CDD" id="cd04657">
    <property type="entry name" value="Piwi_ago-like"/>
    <property type="match status" value="1"/>
</dbReference>
<evidence type="ECO:0000313" key="8">
    <source>
        <dbReference type="EMBL" id="KAG6678975.1"/>
    </source>
</evidence>
<dbReference type="InterPro" id="IPR032474">
    <property type="entry name" value="Argonaute_N"/>
</dbReference>